<gene>
    <name evidence="1" type="ORF">CL944_01830</name>
</gene>
<accession>A0A2D6LPS6</accession>
<reference evidence="2" key="1">
    <citation type="submission" date="2017-09" db="EMBL/GenBank/DDBJ databases">
        <title>The Reconstruction of 2,631 Draft Metagenome-Assembled Genomes from the Global Oceans.</title>
        <authorList>
            <person name="Tully B.J."/>
            <person name="Graham E.D."/>
            <person name="Heidelberg J.F."/>
        </authorList>
    </citation>
    <scope>NUCLEOTIDE SEQUENCE [LARGE SCALE GENOMIC DNA]</scope>
</reference>
<evidence type="ECO:0000313" key="1">
    <source>
        <dbReference type="EMBL" id="MAG18193.1"/>
    </source>
</evidence>
<organism evidence="1 2">
    <name type="scientific">Candidatus Iainarchaeum sp</name>
    <dbReference type="NCBI Taxonomy" id="3101447"/>
    <lineage>
        <taxon>Archaea</taxon>
        <taxon>Candidatus Iainarchaeota</taxon>
        <taxon>Candidatus Iainarchaeia</taxon>
        <taxon>Candidatus Iainarchaeales</taxon>
        <taxon>Candidatus Iainarchaeaceae</taxon>
        <taxon>Candidatus Iainarchaeum</taxon>
    </lineage>
</organism>
<proteinExistence type="predicted"/>
<dbReference type="Proteomes" id="UP000226712">
    <property type="component" value="Unassembled WGS sequence"/>
</dbReference>
<sequence length="234" mass="26557">MLLGATDYSIKEISGMVSRQGRTINEATVRSVNKRFGFRTKEEADKIGRMDKANRARAKKVLEIETHLGKQKTEKLKRMLRGTEFSIAEIMKEFGLTRDLVNLVNGWYRLRVNVITIGKKAQQRDKTNMTDNQIKILIREKALIGGKQDFAYSKQDIIELAGTSPNRVNKLSVGIRTRADTARVGTRRSNERKLLGNKKSLQRLLGLLEKNDTLNAGTKKSLRTRLEAELKTAK</sequence>
<dbReference type="AlphaFoldDB" id="A0A2D6LPS6"/>
<name>A0A2D6LPS6_9ARCH</name>
<dbReference type="EMBL" id="NZBD01000011">
    <property type="protein sequence ID" value="MAG18193.1"/>
    <property type="molecule type" value="Genomic_DNA"/>
</dbReference>
<protein>
    <submittedName>
        <fullName evidence="1">Uncharacterized protein</fullName>
    </submittedName>
</protein>
<comment type="caution">
    <text evidence="1">The sequence shown here is derived from an EMBL/GenBank/DDBJ whole genome shotgun (WGS) entry which is preliminary data.</text>
</comment>
<evidence type="ECO:0000313" key="2">
    <source>
        <dbReference type="Proteomes" id="UP000226712"/>
    </source>
</evidence>